<gene>
    <name evidence="5" type="ORF">METZ01_LOCUS94027</name>
</gene>
<accession>A0A381VNT9</accession>
<dbReference type="InterPro" id="IPR036318">
    <property type="entry name" value="FAD-bd_PCMH-like_sf"/>
</dbReference>
<organism evidence="5">
    <name type="scientific">marine metagenome</name>
    <dbReference type="NCBI Taxonomy" id="408172"/>
    <lineage>
        <taxon>unclassified sequences</taxon>
        <taxon>metagenomes</taxon>
        <taxon>ecological metagenomes</taxon>
    </lineage>
</organism>
<evidence type="ECO:0000259" key="4">
    <source>
        <dbReference type="PROSITE" id="PS51387"/>
    </source>
</evidence>
<dbReference type="Pfam" id="PF00941">
    <property type="entry name" value="FAD_binding_5"/>
    <property type="match status" value="1"/>
</dbReference>
<dbReference type="AlphaFoldDB" id="A0A381VNT9"/>
<dbReference type="EMBL" id="UINC01009176">
    <property type="protein sequence ID" value="SVA41173.1"/>
    <property type="molecule type" value="Genomic_DNA"/>
</dbReference>
<keyword evidence="3" id="KW-0560">Oxidoreductase</keyword>
<dbReference type="Gene3D" id="3.30.43.10">
    <property type="entry name" value="Uridine Diphospho-n-acetylenolpyruvylglucosamine Reductase, domain 2"/>
    <property type="match status" value="1"/>
</dbReference>
<name>A0A381VNT9_9ZZZZ</name>
<dbReference type="SUPFAM" id="SSF55447">
    <property type="entry name" value="CO dehydrogenase flavoprotein C-terminal domain-like"/>
    <property type="match status" value="1"/>
</dbReference>
<evidence type="ECO:0000256" key="2">
    <source>
        <dbReference type="ARBA" id="ARBA00022827"/>
    </source>
</evidence>
<dbReference type="PANTHER" id="PTHR42659">
    <property type="entry name" value="XANTHINE DEHYDROGENASE SUBUNIT C-RELATED"/>
    <property type="match status" value="1"/>
</dbReference>
<dbReference type="PROSITE" id="PS51387">
    <property type="entry name" value="FAD_PCMH"/>
    <property type="match status" value="1"/>
</dbReference>
<dbReference type="InterPro" id="IPR016167">
    <property type="entry name" value="FAD-bd_PCMH_sub1"/>
</dbReference>
<proteinExistence type="predicted"/>
<evidence type="ECO:0000256" key="1">
    <source>
        <dbReference type="ARBA" id="ARBA00022630"/>
    </source>
</evidence>
<dbReference type="InterPro" id="IPR002346">
    <property type="entry name" value="Mopterin_DH_FAD-bd"/>
</dbReference>
<dbReference type="InterPro" id="IPR016166">
    <property type="entry name" value="FAD-bd_PCMH"/>
</dbReference>
<dbReference type="SUPFAM" id="SSF56176">
    <property type="entry name" value="FAD-binding/transporter-associated domain-like"/>
    <property type="match status" value="1"/>
</dbReference>
<dbReference type="PANTHER" id="PTHR42659:SF2">
    <property type="entry name" value="XANTHINE DEHYDROGENASE SUBUNIT C-RELATED"/>
    <property type="match status" value="1"/>
</dbReference>
<dbReference type="Gene3D" id="3.30.390.50">
    <property type="entry name" value="CO dehydrogenase flavoprotein, C-terminal domain"/>
    <property type="match status" value="1"/>
</dbReference>
<feature type="domain" description="FAD-binding PCMH-type" evidence="4">
    <location>
        <begin position="1"/>
        <end position="180"/>
    </location>
</feature>
<reference evidence="5" key="1">
    <citation type="submission" date="2018-05" db="EMBL/GenBank/DDBJ databases">
        <authorList>
            <person name="Lanie J.A."/>
            <person name="Ng W.-L."/>
            <person name="Kazmierczak K.M."/>
            <person name="Andrzejewski T.M."/>
            <person name="Davidsen T.M."/>
            <person name="Wayne K.J."/>
            <person name="Tettelin H."/>
            <person name="Glass J.I."/>
            <person name="Rusch D."/>
            <person name="Podicherti R."/>
            <person name="Tsui H.-C.T."/>
            <person name="Winkler M.E."/>
        </authorList>
    </citation>
    <scope>NUCLEOTIDE SEQUENCE</scope>
</reference>
<dbReference type="SMART" id="SM01092">
    <property type="entry name" value="CO_deh_flav_C"/>
    <property type="match status" value="1"/>
</dbReference>
<keyword evidence="2" id="KW-0274">FAD</keyword>
<dbReference type="InterPro" id="IPR051312">
    <property type="entry name" value="Diverse_Substr_Oxidored"/>
</dbReference>
<protein>
    <recommendedName>
        <fullName evidence="4">FAD-binding PCMH-type domain-containing protein</fullName>
    </recommendedName>
</protein>
<dbReference type="Gene3D" id="3.30.465.10">
    <property type="match status" value="1"/>
</dbReference>
<evidence type="ECO:0000256" key="3">
    <source>
        <dbReference type="ARBA" id="ARBA00023002"/>
    </source>
</evidence>
<dbReference type="Pfam" id="PF03450">
    <property type="entry name" value="CO_deh_flav_C"/>
    <property type="match status" value="1"/>
</dbReference>
<dbReference type="InterPro" id="IPR036683">
    <property type="entry name" value="CO_DH_flav_C_dom_sf"/>
</dbReference>
<dbReference type="GO" id="GO:0071949">
    <property type="term" value="F:FAD binding"/>
    <property type="evidence" value="ECO:0007669"/>
    <property type="project" value="InterPro"/>
</dbReference>
<dbReference type="InterPro" id="IPR005107">
    <property type="entry name" value="CO_DH_flav_C"/>
</dbReference>
<sequence>MLYGSYHRTETIEEALGHLASAIGNERGNQVRLIAGGTDLMVQLRERLIEADALVDVSSIPALKKIWVESQRLHIGAAVTYSELIASELVNQHAYLLAETSRLIGGKQIQHMGTVGGNLGNASPAGDTLPCLSALEAEVTLTSLDGERQVAMSDFMLGVRKTAVKPHELITKVSFNILPQHAGSSFTKLGLRHSQAISVVDVATVLFINDGRISDARVALGSVAPTIVRVTAAENMLRGEAPSDELFSRAAEISRKSLTPISDVRGSAAYRLYVAKPMVKLALETACERVNTNKAN</sequence>
<keyword evidence="1" id="KW-0285">Flavoprotein</keyword>
<evidence type="ECO:0000313" key="5">
    <source>
        <dbReference type="EMBL" id="SVA41173.1"/>
    </source>
</evidence>
<dbReference type="InterPro" id="IPR016169">
    <property type="entry name" value="FAD-bd_PCMH_sub2"/>
</dbReference>
<dbReference type="GO" id="GO:0016491">
    <property type="term" value="F:oxidoreductase activity"/>
    <property type="evidence" value="ECO:0007669"/>
    <property type="project" value="UniProtKB-KW"/>
</dbReference>